<dbReference type="PANTHER" id="PTHR10072:SF47">
    <property type="entry name" value="PROTEIN SUFA"/>
    <property type="match status" value="1"/>
</dbReference>
<gene>
    <name evidence="4" type="primary">sufA</name>
    <name evidence="4" type="ORF">NCTC9128_01709</name>
</gene>
<dbReference type="GO" id="GO:0016226">
    <property type="term" value="P:iron-sulfur cluster assembly"/>
    <property type="evidence" value="ECO:0007669"/>
    <property type="project" value="InterPro"/>
</dbReference>
<dbReference type="GO" id="GO:0051537">
    <property type="term" value="F:2 iron, 2 sulfur cluster binding"/>
    <property type="evidence" value="ECO:0007669"/>
    <property type="project" value="TreeGrafter"/>
</dbReference>
<dbReference type="InterPro" id="IPR016092">
    <property type="entry name" value="ATAP"/>
</dbReference>
<accession>A0A2X3CGT2</accession>
<keyword evidence="2" id="KW-0408">Iron</keyword>
<comment type="similarity">
    <text evidence="1">Belongs to the HesB/IscA family.</text>
</comment>
<dbReference type="SUPFAM" id="SSF89360">
    <property type="entry name" value="HesB-like domain"/>
    <property type="match status" value="1"/>
</dbReference>
<evidence type="ECO:0000256" key="2">
    <source>
        <dbReference type="ARBA" id="ARBA00023004"/>
    </source>
</evidence>
<dbReference type="NCBIfam" id="TIGR00049">
    <property type="entry name" value="iron-sulfur cluster assembly accessory protein"/>
    <property type="match status" value="1"/>
</dbReference>
<dbReference type="Pfam" id="PF01521">
    <property type="entry name" value="Fe-S_biosyn"/>
    <property type="match status" value="1"/>
</dbReference>
<dbReference type="PANTHER" id="PTHR10072">
    <property type="entry name" value="IRON-SULFUR CLUSTER ASSEMBLY PROTEIN"/>
    <property type="match status" value="1"/>
</dbReference>
<dbReference type="InterPro" id="IPR000361">
    <property type="entry name" value="ATAP_core_dom"/>
</dbReference>
<protein>
    <submittedName>
        <fullName evidence="4">Iron binding protein SufA for iron-sulfur cluster assembly</fullName>
    </submittedName>
</protein>
<dbReference type="InterPro" id="IPR017870">
    <property type="entry name" value="FeS_cluster_insertion_CS"/>
</dbReference>
<dbReference type="EMBL" id="UAWN01000006">
    <property type="protein sequence ID" value="SQC12373.1"/>
    <property type="molecule type" value="Genomic_DNA"/>
</dbReference>
<dbReference type="AlphaFoldDB" id="A0A2X3CGT2"/>
<dbReference type="Gene3D" id="2.60.300.12">
    <property type="entry name" value="HesB-like domain"/>
    <property type="match status" value="1"/>
</dbReference>
<evidence type="ECO:0000256" key="1">
    <source>
        <dbReference type="ARBA" id="ARBA00006718"/>
    </source>
</evidence>
<dbReference type="InterPro" id="IPR035903">
    <property type="entry name" value="HesB-like_dom_sf"/>
</dbReference>
<sequence length="147" mass="16085">MIIIITNMAVCLDGANLEVYRWKYKQELLIPPISAGRGLTMTPGRCRAYPRSDAQAAGIRKGLRLGIKTSGCAGFGYVLEMIAEPAPDDLLFESDGAKLFAPLQAMPFIDGTELDYVREGLNEIFKFHNPKAQHECGCGESFGVQAE</sequence>
<reference evidence="4 5" key="1">
    <citation type="submission" date="2018-06" db="EMBL/GenBank/DDBJ databases">
        <authorList>
            <consortium name="Pathogen Informatics"/>
            <person name="Doyle S."/>
        </authorList>
    </citation>
    <scope>NUCLEOTIDE SEQUENCE [LARGE SCALE GENOMIC DNA]</scope>
    <source>
        <strain evidence="4 5">NCTC9128</strain>
    </source>
</reference>
<name>A0A2X3CGT2_KLEPN</name>
<evidence type="ECO:0000259" key="3">
    <source>
        <dbReference type="Pfam" id="PF01521"/>
    </source>
</evidence>
<evidence type="ECO:0000313" key="5">
    <source>
        <dbReference type="Proteomes" id="UP000251088"/>
    </source>
</evidence>
<proteinExistence type="inferred from homology"/>
<feature type="domain" description="Core" evidence="3">
    <location>
        <begin position="60"/>
        <end position="140"/>
    </location>
</feature>
<dbReference type="NCBIfam" id="NF007050">
    <property type="entry name" value="PRK09504.1"/>
    <property type="match status" value="1"/>
</dbReference>
<dbReference type="Proteomes" id="UP000251088">
    <property type="component" value="Unassembled WGS sequence"/>
</dbReference>
<dbReference type="InterPro" id="IPR050322">
    <property type="entry name" value="Fe-S_cluster_asmbl/transfer"/>
</dbReference>
<dbReference type="PROSITE" id="PS01152">
    <property type="entry name" value="HESB"/>
    <property type="match status" value="1"/>
</dbReference>
<organism evidence="4 5">
    <name type="scientific">Klebsiella pneumoniae</name>
    <dbReference type="NCBI Taxonomy" id="573"/>
    <lineage>
        <taxon>Bacteria</taxon>
        <taxon>Pseudomonadati</taxon>
        <taxon>Pseudomonadota</taxon>
        <taxon>Gammaproteobacteria</taxon>
        <taxon>Enterobacterales</taxon>
        <taxon>Enterobacteriaceae</taxon>
        <taxon>Klebsiella/Raoultella group</taxon>
        <taxon>Klebsiella</taxon>
        <taxon>Klebsiella pneumoniae complex</taxon>
    </lineage>
</organism>
<evidence type="ECO:0000313" key="4">
    <source>
        <dbReference type="EMBL" id="SQC12373.1"/>
    </source>
</evidence>
<dbReference type="GO" id="GO:0005829">
    <property type="term" value="C:cytosol"/>
    <property type="evidence" value="ECO:0007669"/>
    <property type="project" value="TreeGrafter"/>
</dbReference>